<dbReference type="OrthoDB" id="9863979at2"/>
<evidence type="ECO:0000313" key="1">
    <source>
        <dbReference type="EMBL" id="RBQ16194.1"/>
    </source>
</evidence>
<comment type="caution">
    <text evidence="1">The sequence shown here is derived from an EMBL/GenBank/DDBJ whole genome shotgun (WGS) entry which is preliminary data.</text>
</comment>
<reference evidence="1 2" key="1">
    <citation type="submission" date="2018-06" db="EMBL/GenBank/DDBJ databases">
        <title>Sphaerisporangium craniellae sp. nov., isolated from a marine sponge in the South China Sea.</title>
        <authorList>
            <person name="Li L."/>
        </authorList>
    </citation>
    <scope>NUCLEOTIDE SEQUENCE [LARGE SCALE GENOMIC DNA]</scope>
    <source>
        <strain evidence="1 2">LHW63015</strain>
    </source>
</reference>
<dbReference type="EMBL" id="QMEY01000018">
    <property type="protein sequence ID" value="RBQ16194.1"/>
    <property type="molecule type" value="Genomic_DNA"/>
</dbReference>
<keyword evidence="2" id="KW-1185">Reference proteome</keyword>
<proteinExistence type="predicted"/>
<organism evidence="1 2">
    <name type="scientific">Spongiactinospora rosea</name>
    <dbReference type="NCBI Taxonomy" id="2248750"/>
    <lineage>
        <taxon>Bacteria</taxon>
        <taxon>Bacillati</taxon>
        <taxon>Actinomycetota</taxon>
        <taxon>Actinomycetes</taxon>
        <taxon>Streptosporangiales</taxon>
        <taxon>Streptosporangiaceae</taxon>
        <taxon>Spongiactinospora</taxon>
    </lineage>
</organism>
<dbReference type="Proteomes" id="UP000253303">
    <property type="component" value="Unassembled WGS sequence"/>
</dbReference>
<dbReference type="RefSeq" id="WP_113984515.1">
    <property type="nucleotide sequence ID" value="NZ_QMEY01000018.1"/>
</dbReference>
<dbReference type="AlphaFoldDB" id="A0A366LSA6"/>
<gene>
    <name evidence="1" type="ORF">DP939_31770</name>
</gene>
<name>A0A366LSA6_9ACTN</name>
<sequence>MALVPLMTGCGGSPEPIKAAPSPSFELLDEEVGAKIGADGVMLIYCIPGLPGSPRDGCDHQRLLDGVAETVAALDTRLKAAPPDVKYATVPTAIDRANAAIKGFRRCKTWFNRGARTNDFGCHKRWEALTTAWKELKVAAGY</sequence>
<accession>A0A366LSA6</accession>
<evidence type="ECO:0000313" key="2">
    <source>
        <dbReference type="Proteomes" id="UP000253303"/>
    </source>
</evidence>
<protein>
    <submittedName>
        <fullName evidence="1">Uncharacterized protein</fullName>
    </submittedName>
</protein>